<accession>A0A843WDI1</accession>
<comment type="caution">
    <text evidence="2">The sequence shown here is derived from an EMBL/GenBank/DDBJ whole genome shotgun (WGS) entry which is preliminary data.</text>
</comment>
<reference evidence="2" key="1">
    <citation type="submission" date="2017-07" db="EMBL/GenBank/DDBJ databases">
        <title>Taro Niue Genome Assembly and Annotation.</title>
        <authorList>
            <person name="Atibalentja N."/>
            <person name="Keating K."/>
            <person name="Fields C.J."/>
        </authorList>
    </citation>
    <scope>NUCLEOTIDE SEQUENCE</scope>
    <source>
        <strain evidence="2">Niue_2</strain>
        <tissue evidence="2">Leaf</tissue>
    </source>
</reference>
<dbReference type="EMBL" id="NMUH01002817">
    <property type="protein sequence ID" value="MQM02214.1"/>
    <property type="molecule type" value="Genomic_DNA"/>
</dbReference>
<evidence type="ECO:0000256" key="1">
    <source>
        <dbReference type="SAM" id="MobiDB-lite"/>
    </source>
</evidence>
<gene>
    <name evidence="2" type="ORF">Taro_034982</name>
</gene>
<name>A0A843WDI1_COLES</name>
<keyword evidence="3" id="KW-1185">Reference proteome</keyword>
<dbReference type="PROSITE" id="PS51257">
    <property type="entry name" value="PROKAR_LIPOPROTEIN"/>
    <property type="match status" value="1"/>
</dbReference>
<sequence>MRWCRVGGARCDSHSCCSELVGRVLVAPWFSVASCCHARSTGRDSVLSCCAVRSSDACQGGRSSVSDGLQRRLWHRVLSAVVRASVVFGSVGGGATLGVPGEGSERSGRYIPGSPFLLTSSSEGWEFPTTWSAINPQDEAFRPPADMSSAELSDFDSLQAVSVPDLREPSADLFELIRRADIAMDELADYRSLAAQRFAAGRGKKKAPREKRPAEEVDVQIVEPPVPSVVAAPPSASITREAEKTSK</sequence>
<evidence type="ECO:0000313" key="3">
    <source>
        <dbReference type="Proteomes" id="UP000652761"/>
    </source>
</evidence>
<protein>
    <submittedName>
        <fullName evidence="2">Uncharacterized protein</fullName>
    </submittedName>
</protein>
<feature type="compositionally biased region" description="Low complexity" evidence="1">
    <location>
        <begin position="228"/>
        <end position="237"/>
    </location>
</feature>
<dbReference type="Proteomes" id="UP000652761">
    <property type="component" value="Unassembled WGS sequence"/>
</dbReference>
<organism evidence="2 3">
    <name type="scientific">Colocasia esculenta</name>
    <name type="common">Wild taro</name>
    <name type="synonym">Arum esculentum</name>
    <dbReference type="NCBI Taxonomy" id="4460"/>
    <lineage>
        <taxon>Eukaryota</taxon>
        <taxon>Viridiplantae</taxon>
        <taxon>Streptophyta</taxon>
        <taxon>Embryophyta</taxon>
        <taxon>Tracheophyta</taxon>
        <taxon>Spermatophyta</taxon>
        <taxon>Magnoliopsida</taxon>
        <taxon>Liliopsida</taxon>
        <taxon>Araceae</taxon>
        <taxon>Aroideae</taxon>
        <taxon>Colocasieae</taxon>
        <taxon>Colocasia</taxon>
    </lineage>
</organism>
<proteinExistence type="predicted"/>
<feature type="region of interest" description="Disordered" evidence="1">
    <location>
        <begin position="199"/>
        <end position="247"/>
    </location>
</feature>
<dbReference type="AlphaFoldDB" id="A0A843WDI1"/>
<evidence type="ECO:0000313" key="2">
    <source>
        <dbReference type="EMBL" id="MQM02214.1"/>
    </source>
</evidence>